<accession>A0A0D2L6U1</accession>
<feature type="transmembrane region" description="Helical" evidence="1">
    <location>
        <begin position="218"/>
        <end position="239"/>
    </location>
</feature>
<keyword evidence="1" id="KW-1133">Transmembrane helix</keyword>
<reference evidence="3" key="1">
    <citation type="submission" date="2014-04" db="EMBL/GenBank/DDBJ databases">
        <title>Evolutionary Origins and Diversification of the Mycorrhizal Mutualists.</title>
        <authorList>
            <consortium name="DOE Joint Genome Institute"/>
            <consortium name="Mycorrhizal Genomics Consortium"/>
            <person name="Kohler A."/>
            <person name="Kuo A."/>
            <person name="Nagy L.G."/>
            <person name="Floudas D."/>
            <person name="Copeland A."/>
            <person name="Barry K.W."/>
            <person name="Cichocki N."/>
            <person name="Veneault-Fourrey C."/>
            <person name="LaButti K."/>
            <person name="Lindquist E.A."/>
            <person name="Lipzen A."/>
            <person name="Lundell T."/>
            <person name="Morin E."/>
            <person name="Murat C."/>
            <person name="Riley R."/>
            <person name="Ohm R."/>
            <person name="Sun H."/>
            <person name="Tunlid A."/>
            <person name="Henrissat B."/>
            <person name="Grigoriev I.V."/>
            <person name="Hibbett D.S."/>
            <person name="Martin F."/>
        </authorList>
    </citation>
    <scope>NUCLEOTIDE SEQUENCE [LARGE SCALE GENOMIC DNA]</scope>
    <source>
        <strain evidence="3">FD-334 SS-4</strain>
    </source>
</reference>
<dbReference type="OMA" id="MANGHAW"/>
<feature type="transmembrane region" description="Helical" evidence="1">
    <location>
        <begin position="245"/>
        <end position="264"/>
    </location>
</feature>
<feature type="transmembrane region" description="Helical" evidence="1">
    <location>
        <begin position="15"/>
        <end position="35"/>
    </location>
</feature>
<dbReference type="AlphaFoldDB" id="A0A0D2L6U1"/>
<dbReference type="OrthoDB" id="2796825at2759"/>
<dbReference type="STRING" id="945553.A0A0D2L6U1"/>
<evidence type="ECO:0000256" key="1">
    <source>
        <dbReference type="SAM" id="Phobius"/>
    </source>
</evidence>
<evidence type="ECO:0000313" key="2">
    <source>
        <dbReference type="EMBL" id="KJA22682.1"/>
    </source>
</evidence>
<feature type="transmembrane region" description="Helical" evidence="1">
    <location>
        <begin position="131"/>
        <end position="152"/>
    </location>
</feature>
<keyword evidence="1" id="KW-0472">Membrane</keyword>
<feature type="transmembrane region" description="Helical" evidence="1">
    <location>
        <begin position="55"/>
        <end position="79"/>
    </location>
</feature>
<name>A0A0D2L6U1_HYPSF</name>
<dbReference type="Proteomes" id="UP000054270">
    <property type="component" value="Unassembled WGS sequence"/>
</dbReference>
<sequence>MSSPSPSDLLWYQQAANAATILGAIGYGINLTVLYKCTTAIARKKNSENLKWLPFISALFVLGTANIACSLHFNQLAFIDNAGYLNGPAAFLTEQQSNPANVGAVATSIIMVIFADIFMIYRIHSLWKRTIVTGILCLILLSSIVMSAFHAIQLTKPENIAFLSDSAAIQFSVPYVSLATALNIFITIILVPRLLELRRQLCVTANDLGKHFTGIEALIVESALPSGLISLVFIVLFGFQKISSILFLPLMVQVMAIMPGLIVLRIIQGHGWSVEVVRRLRTLPLTYPENPFADGNNIAQDVSLNVIGGDSGMAKNAGRYV</sequence>
<organism evidence="2 3">
    <name type="scientific">Hypholoma sublateritium (strain FD-334 SS-4)</name>
    <dbReference type="NCBI Taxonomy" id="945553"/>
    <lineage>
        <taxon>Eukaryota</taxon>
        <taxon>Fungi</taxon>
        <taxon>Dikarya</taxon>
        <taxon>Basidiomycota</taxon>
        <taxon>Agaricomycotina</taxon>
        <taxon>Agaricomycetes</taxon>
        <taxon>Agaricomycetidae</taxon>
        <taxon>Agaricales</taxon>
        <taxon>Agaricineae</taxon>
        <taxon>Strophariaceae</taxon>
        <taxon>Hypholoma</taxon>
    </lineage>
</organism>
<protein>
    <recommendedName>
        <fullName evidence="4">G-protein coupled receptors family 1 profile domain-containing protein</fullName>
    </recommendedName>
</protein>
<feature type="transmembrane region" description="Helical" evidence="1">
    <location>
        <begin position="99"/>
        <end position="119"/>
    </location>
</feature>
<proteinExistence type="predicted"/>
<gene>
    <name evidence="2" type="ORF">HYPSUDRAFT_66901</name>
</gene>
<keyword evidence="1" id="KW-0812">Transmembrane</keyword>
<feature type="transmembrane region" description="Helical" evidence="1">
    <location>
        <begin position="172"/>
        <end position="191"/>
    </location>
</feature>
<dbReference type="EMBL" id="KN817548">
    <property type="protein sequence ID" value="KJA22682.1"/>
    <property type="molecule type" value="Genomic_DNA"/>
</dbReference>
<evidence type="ECO:0008006" key="4">
    <source>
        <dbReference type="Google" id="ProtNLM"/>
    </source>
</evidence>
<evidence type="ECO:0000313" key="3">
    <source>
        <dbReference type="Proteomes" id="UP000054270"/>
    </source>
</evidence>
<keyword evidence="3" id="KW-1185">Reference proteome</keyword>